<feature type="transmembrane region" description="Helical" evidence="1">
    <location>
        <begin position="56"/>
        <end position="80"/>
    </location>
</feature>
<dbReference type="EMBL" id="JBFARM010000002">
    <property type="protein sequence ID" value="MEV4284933.1"/>
    <property type="molecule type" value="Genomic_DNA"/>
</dbReference>
<evidence type="ECO:0000256" key="1">
    <source>
        <dbReference type="SAM" id="Phobius"/>
    </source>
</evidence>
<feature type="transmembrane region" description="Helical" evidence="1">
    <location>
        <begin position="92"/>
        <end position="113"/>
    </location>
</feature>
<keyword evidence="1" id="KW-0472">Membrane</keyword>
<keyword evidence="1" id="KW-1133">Transmembrane helix</keyword>
<keyword evidence="3" id="KW-1185">Reference proteome</keyword>
<organism evidence="2 3">
    <name type="scientific">Nonomuraea bangladeshensis</name>
    <dbReference type="NCBI Taxonomy" id="404385"/>
    <lineage>
        <taxon>Bacteria</taxon>
        <taxon>Bacillati</taxon>
        <taxon>Actinomycetota</taxon>
        <taxon>Actinomycetes</taxon>
        <taxon>Streptosporangiales</taxon>
        <taxon>Streptosporangiaceae</taxon>
        <taxon>Nonomuraea</taxon>
    </lineage>
</organism>
<proteinExistence type="predicted"/>
<protein>
    <recommendedName>
        <fullName evidence="4">DUF1772 domain-containing protein</fullName>
    </recommendedName>
</protein>
<feature type="transmembrane region" description="Helical" evidence="1">
    <location>
        <begin position="133"/>
        <end position="156"/>
    </location>
</feature>
<evidence type="ECO:0008006" key="4">
    <source>
        <dbReference type="Google" id="ProtNLM"/>
    </source>
</evidence>
<gene>
    <name evidence="2" type="ORF">AB0K40_05470</name>
</gene>
<name>A0ABV3GXB7_9ACTN</name>
<reference evidence="2 3" key="1">
    <citation type="submission" date="2024-06" db="EMBL/GenBank/DDBJ databases">
        <title>The Natural Products Discovery Center: Release of the First 8490 Sequenced Strains for Exploring Actinobacteria Biosynthetic Diversity.</title>
        <authorList>
            <person name="Kalkreuter E."/>
            <person name="Kautsar S.A."/>
            <person name="Yang D."/>
            <person name="Bader C.D."/>
            <person name="Teijaro C.N."/>
            <person name="Fluegel L."/>
            <person name="Davis C.M."/>
            <person name="Simpson J.R."/>
            <person name="Lauterbach L."/>
            <person name="Steele A.D."/>
            <person name="Gui C."/>
            <person name="Meng S."/>
            <person name="Li G."/>
            <person name="Viehrig K."/>
            <person name="Ye F."/>
            <person name="Su P."/>
            <person name="Kiefer A.F."/>
            <person name="Nichols A."/>
            <person name="Cepeda A.J."/>
            <person name="Yan W."/>
            <person name="Fan B."/>
            <person name="Jiang Y."/>
            <person name="Adhikari A."/>
            <person name="Zheng C.-J."/>
            <person name="Schuster L."/>
            <person name="Cowan T.M."/>
            <person name="Smanski M.J."/>
            <person name="Chevrette M.G."/>
            <person name="De Carvalho L.P.S."/>
            <person name="Shen B."/>
        </authorList>
    </citation>
    <scope>NUCLEOTIDE SEQUENCE [LARGE SCALE GENOMIC DNA]</scope>
    <source>
        <strain evidence="2 3">NPDC049574</strain>
    </source>
</reference>
<sequence>MGKLTPALLCALAAPVLYLVVNLVAIQAAAHPAGPPPAVEDPSNDWMLGSLERELASARVWAFSIAFVLAAEAAFLGAVDGWLNRRPSVARIVPRAVVGVGYLLTLALAIEANPTSSLWELNDDSALDRLVPAWHFPALVAVGVVTLVAVAGWLVGVGRGRS</sequence>
<dbReference type="Proteomes" id="UP001552427">
    <property type="component" value="Unassembled WGS sequence"/>
</dbReference>
<accession>A0ABV3GXB7</accession>
<dbReference type="RefSeq" id="WP_364445350.1">
    <property type="nucleotide sequence ID" value="NZ_JBFARM010000002.1"/>
</dbReference>
<keyword evidence="1" id="KW-0812">Transmembrane</keyword>
<comment type="caution">
    <text evidence="2">The sequence shown here is derived from an EMBL/GenBank/DDBJ whole genome shotgun (WGS) entry which is preliminary data.</text>
</comment>
<evidence type="ECO:0000313" key="2">
    <source>
        <dbReference type="EMBL" id="MEV4284933.1"/>
    </source>
</evidence>
<evidence type="ECO:0000313" key="3">
    <source>
        <dbReference type="Proteomes" id="UP001552427"/>
    </source>
</evidence>